<proteinExistence type="predicted"/>
<feature type="compositionally biased region" description="Acidic residues" evidence="1">
    <location>
        <begin position="108"/>
        <end position="122"/>
    </location>
</feature>
<gene>
    <name evidence="2" type="ORF">POCULU_LOCUS9490</name>
</gene>
<evidence type="ECO:0000256" key="1">
    <source>
        <dbReference type="SAM" id="MobiDB-lite"/>
    </source>
</evidence>
<dbReference type="OrthoDB" id="2397542at2759"/>
<comment type="caution">
    <text evidence="2">The sequence shown here is derived from an EMBL/GenBank/DDBJ whole genome shotgun (WGS) entry which is preliminary data.</text>
</comment>
<feature type="non-terminal residue" evidence="2">
    <location>
        <position position="1"/>
    </location>
</feature>
<feature type="region of interest" description="Disordered" evidence="1">
    <location>
        <begin position="82"/>
        <end position="122"/>
    </location>
</feature>
<accession>A0A9N9GZZ6</accession>
<dbReference type="EMBL" id="CAJVPJ010003609">
    <property type="protein sequence ID" value="CAG8642371.1"/>
    <property type="molecule type" value="Genomic_DNA"/>
</dbReference>
<dbReference type="Proteomes" id="UP000789572">
    <property type="component" value="Unassembled WGS sequence"/>
</dbReference>
<keyword evidence="3" id="KW-1185">Reference proteome</keyword>
<evidence type="ECO:0000313" key="3">
    <source>
        <dbReference type="Proteomes" id="UP000789572"/>
    </source>
</evidence>
<organism evidence="2 3">
    <name type="scientific">Paraglomus occultum</name>
    <dbReference type="NCBI Taxonomy" id="144539"/>
    <lineage>
        <taxon>Eukaryota</taxon>
        <taxon>Fungi</taxon>
        <taxon>Fungi incertae sedis</taxon>
        <taxon>Mucoromycota</taxon>
        <taxon>Glomeromycotina</taxon>
        <taxon>Glomeromycetes</taxon>
        <taxon>Paraglomerales</taxon>
        <taxon>Paraglomeraceae</taxon>
        <taxon>Paraglomus</taxon>
    </lineage>
</organism>
<name>A0A9N9GZZ6_9GLOM</name>
<evidence type="ECO:0000313" key="2">
    <source>
        <dbReference type="EMBL" id="CAG8642371.1"/>
    </source>
</evidence>
<feature type="compositionally biased region" description="Polar residues" evidence="1">
    <location>
        <begin position="87"/>
        <end position="103"/>
    </location>
</feature>
<dbReference type="AlphaFoldDB" id="A0A9N9GZZ6"/>
<reference evidence="2" key="1">
    <citation type="submission" date="2021-06" db="EMBL/GenBank/DDBJ databases">
        <authorList>
            <person name="Kallberg Y."/>
            <person name="Tangrot J."/>
            <person name="Rosling A."/>
        </authorList>
    </citation>
    <scope>NUCLEOTIDE SEQUENCE</scope>
    <source>
        <strain evidence="2">IA702</strain>
    </source>
</reference>
<sequence>KLSAKHKIIKQKIRIAKDTVALDGFRRINEHYNDYHVASTKFLKRKREINDNISSDTKISNSGAYDGKNVIEKVLGESCTRNDENVQQRIRSSIYTEESTLPPRTNAEPEEPNNLDDPNEQLEIDLAAIEQLVKQESLTD</sequence>
<protein>
    <submittedName>
        <fullName evidence="2">6933_t:CDS:1</fullName>
    </submittedName>
</protein>
<feature type="non-terminal residue" evidence="2">
    <location>
        <position position="140"/>
    </location>
</feature>